<proteinExistence type="inferred from homology"/>
<protein>
    <recommendedName>
        <fullName evidence="4">Trafficking protein particle complex subunit 6B</fullName>
    </recommendedName>
</protein>
<dbReference type="GO" id="GO:0005801">
    <property type="term" value="C:cis-Golgi network"/>
    <property type="evidence" value="ECO:0007669"/>
    <property type="project" value="TreeGrafter"/>
</dbReference>
<comment type="caution">
    <text evidence="2">The sequence shown here is derived from an EMBL/GenBank/DDBJ whole genome shotgun (WGS) entry which is preliminary data.</text>
</comment>
<keyword evidence="3" id="KW-1185">Reference proteome</keyword>
<sequence length="234" mass="26394">MLKLWATTFKLCKNRLALCLGLMEYDKGFTPENREAAAKFYRKAARLGDTGSKPSESCFDICTNVHHVTLPPNAQPVALPNERWTVMALAKSRQCSESCLELFAIELVNHYTQQTQTSTAASIDAIGFRVGRQLAERYTANRPRFGDPLDVIKFVCKEFWTDLFRKQVDGLRTNHRGTFVLKDHNFRWLSKLSPDPQPNGLGVCVGGGVQEQSDLQGMTGIYDLQEKTMLTWAD</sequence>
<dbReference type="PANTHER" id="PTHR12817:SF0">
    <property type="entry name" value="GEO08327P1"/>
    <property type="match status" value="1"/>
</dbReference>
<gene>
    <name evidence="2" type="ORF">WJX73_006582</name>
</gene>
<organism evidence="2 3">
    <name type="scientific">Symbiochloris irregularis</name>
    <dbReference type="NCBI Taxonomy" id="706552"/>
    <lineage>
        <taxon>Eukaryota</taxon>
        <taxon>Viridiplantae</taxon>
        <taxon>Chlorophyta</taxon>
        <taxon>core chlorophytes</taxon>
        <taxon>Trebouxiophyceae</taxon>
        <taxon>Trebouxiales</taxon>
        <taxon>Trebouxiaceae</taxon>
        <taxon>Symbiochloris</taxon>
    </lineage>
</organism>
<dbReference type="Gene3D" id="3.30.1380.20">
    <property type="entry name" value="Trafficking protein particle complex subunit 3"/>
    <property type="match status" value="1"/>
</dbReference>
<evidence type="ECO:0000256" key="1">
    <source>
        <dbReference type="ARBA" id="ARBA00006218"/>
    </source>
</evidence>
<dbReference type="GO" id="GO:0006888">
    <property type="term" value="P:endoplasmic reticulum to Golgi vesicle-mediated transport"/>
    <property type="evidence" value="ECO:0007669"/>
    <property type="project" value="TreeGrafter"/>
</dbReference>
<dbReference type="GO" id="GO:0005802">
    <property type="term" value="C:trans-Golgi network"/>
    <property type="evidence" value="ECO:0007669"/>
    <property type="project" value="TreeGrafter"/>
</dbReference>
<dbReference type="PANTHER" id="PTHR12817">
    <property type="entry name" value="TRAFFICKING PROTEIN PARTICLE COMPLEX SUBUNIT 6B"/>
    <property type="match status" value="1"/>
</dbReference>
<dbReference type="GO" id="GO:0030008">
    <property type="term" value="C:TRAPP complex"/>
    <property type="evidence" value="ECO:0007669"/>
    <property type="project" value="TreeGrafter"/>
</dbReference>
<dbReference type="InterPro" id="IPR007194">
    <property type="entry name" value="TRAPP_component"/>
</dbReference>
<reference evidence="2 3" key="1">
    <citation type="journal article" date="2024" name="Nat. Commun.">
        <title>Phylogenomics reveals the evolutionary origins of lichenization in chlorophyte algae.</title>
        <authorList>
            <person name="Puginier C."/>
            <person name="Libourel C."/>
            <person name="Otte J."/>
            <person name="Skaloud P."/>
            <person name="Haon M."/>
            <person name="Grisel S."/>
            <person name="Petersen M."/>
            <person name="Berrin J.G."/>
            <person name="Delaux P.M."/>
            <person name="Dal Grande F."/>
            <person name="Keller J."/>
        </authorList>
    </citation>
    <scope>NUCLEOTIDE SEQUENCE [LARGE SCALE GENOMIC DNA]</scope>
    <source>
        <strain evidence="2 3">SAG 2036</strain>
    </source>
</reference>
<dbReference type="CDD" id="cd14944">
    <property type="entry name" value="TRAPPC6A_Trs33"/>
    <property type="match status" value="1"/>
</dbReference>
<comment type="similarity">
    <text evidence="1">Belongs to the TRAPP small subunits family. BET3 subfamily.</text>
</comment>
<dbReference type="AlphaFoldDB" id="A0AAW1NSY3"/>
<dbReference type="Pfam" id="PF04051">
    <property type="entry name" value="TRAPP"/>
    <property type="match status" value="1"/>
</dbReference>
<dbReference type="EMBL" id="JALJOQ010000189">
    <property type="protein sequence ID" value="KAK9790584.1"/>
    <property type="molecule type" value="Genomic_DNA"/>
</dbReference>
<name>A0AAW1NSY3_9CHLO</name>
<dbReference type="SUPFAM" id="SSF111126">
    <property type="entry name" value="Ligand-binding domain in the NO signalling and Golgi transport"/>
    <property type="match status" value="1"/>
</dbReference>
<dbReference type="InterPro" id="IPR037992">
    <property type="entry name" value="TRAPPC6/Trs33"/>
</dbReference>
<dbReference type="Proteomes" id="UP001465755">
    <property type="component" value="Unassembled WGS sequence"/>
</dbReference>
<dbReference type="InterPro" id="IPR024096">
    <property type="entry name" value="NO_sig/Golgi_transp_ligand-bd"/>
</dbReference>
<evidence type="ECO:0008006" key="4">
    <source>
        <dbReference type="Google" id="ProtNLM"/>
    </source>
</evidence>
<accession>A0AAW1NSY3</accession>
<evidence type="ECO:0000313" key="2">
    <source>
        <dbReference type="EMBL" id="KAK9790584.1"/>
    </source>
</evidence>
<evidence type="ECO:0000313" key="3">
    <source>
        <dbReference type="Proteomes" id="UP001465755"/>
    </source>
</evidence>